<dbReference type="Pfam" id="PF00356">
    <property type="entry name" value="LacI"/>
    <property type="match status" value="1"/>
</dbReference>
<dbReference type="InterPro" id="IPR046335">
    <property type="entry name" value="LacI/GalR-like_sensor"/>
</dbReference>
<organism evidence="6 7">
    <name type="scientific">Microbulbifer halophilus</name>
    <dbReference type="NCBI Taxonomy" id="453963"/>
    <lineage>
        <taxon>Bacteria</taxon>
        <taxon>Pseudomonadati</taxon>
        <taxon>Pseudomonadota</taxon>
        <taxon>Gammaproteobacteria</taxon>
        <taxon>Cellvibrionales</taxon>
        <taxon>Microbulbiferaceae</taxon>
        <taxon>Microbulbifer</taxon>
    </lineage>
</organism>
<keyword evidence="7" id="KW-1185">Reference proteome</keyword>
<dbReference type="GO" id="GO:0003677">
    <property type="term" value="F:DNA binding"/>
    <property type="evidence" value="ECO:0007669"/>
    <property type="project" value="UniProtKB-KW"/>
</dbReference>
<protein>
    <submittedName>
        <fullName evidence="6">LacI family DNA-binding transcriptional regulator</fullName>
    </submittedName>
</protein>
<dbReference type="SMART" id="SM00354">
    <property type="entry name" value="HTH_LACI"/>
    <property type="match status" value="1"/>
</dbReference>
<dbReference type="Gene3D" id="3.40.50.2300">
    <property type="match status" value="2"/>
</dbReference>
<reference evidence="7" key="1">
    <citation type="journal article" date="2019" name="Int. J. Syst. Evol. Microbiol.">
        <title>The Global Catalogue of Microorganisms (GCM) 10K type strain sequencing project: providing services to taxonomists for standard genome sequencing and annotation.</title>
        <authorList>
            <consortium name="The Broad Institute Genomics Platform"/>
            <consortium name="The Broad Institute Genome Sequencing Center for Infectious Disease"/>
            <person name="Wu L."/>
            <person name="Ma J."/>
        </authorList>
    </citation>
    <scope>NUCLEOTIDE SEQUENCE [LARGE SCALE GENOMIC DNA]</scope>
    <source>
        <strain evidence="7">KCTC 12848</strain>
    </source>
</reference>
<evidence type="ECO:0000256" key="3">
    <source>
        <dbReference type="ARBA" id="ARBA00023163"/>
    </source>
</evidence>
<gene>
    <name evidence="6" type="ORF">ACFSKX_06785</name>
</gene>
<dbReference type="InterPro" id="IPR000843">
    <property type="entry name" value="HTH_LacI"/>
</dbReference>
<feature type="transmembrane region" description="Helical" evidence="4">
    <location>
        <begin position="59"/>
        <end position="78"/>
    </location>
</feature>
<dbReference type="RefSeq" id="WP_265721395.1">
    <property type="nucleotide sequence ID" value="NZ_JAPIVK010000011.1"/>
</dbReference>
<keyword evidence="4" id="KW-0812">Transmembrane</keyword>
<keyword evidence="4" id="KW-1133">Transmembrane helix</keyword>
<proteinExistence type="predicted"/>
<dbReference type="InterPro" id="IPR010982">
    <property type="entry name" value="Lambda_DNA-bd_dom_sf"/>
</dbReference>
<dbReference type="CDD" id="cd06284">
    <property type="entry name" value="PBP1_LacI-like"/>
    <property type="match status" value="1"/>
</dbReference>
<dbReference type="EMBL" id="JBHUJD010000007">
    <property type="protein sequence ID" value="MFD2310120.1"/>
    <property type="molecule type" value="Genomic_DNA"/>
</dbReference>
<evidence type="ECO:0000256" key="1">
    <source>
        <dbReference type="ARBA" id="ARBA00023015"/>
    </source>
</evidence>
<dbReference type="CDD" id="cd01392">
    <property type="entry name" value="HTH_LacI"/>
    <property type="match status" value="1"/>
</dbReference>
<evidence type="ECO:0000256" key="2">
    <source>
        <dbReference type="ARBA" id="ARBA00023125"/>
    </source>
</evidence>
<keyword evidence="4" id="KW-0472">Membrane</keyword>
<dbReference type="Proteomes" id="UP001597425">
    <property type="component" value="Unassembled WGS sequence"/>
</dbReference>
<evidence type="ECO:0000259" key="5">
    <source>
        <dbReference type="PROSITE" id="PS50932"/>
    </source>
</evidence>
<dbReference type="SUPFAM" id="SSF53822">
    <property type="entry name" value="Periplasmic binding protein-like I"/>
    <property type="match status" value="1"/>
</dbReference>
<evidence type="ECO:0000256" key="4">
    <source>
        <dbReference type="SAM" id="Phobius"/>
    </source>
</evidence>
<name>A0ABW5EDR3_9GAMM</name>
<keyword evidence="1" id="KW-0805">Transcription regulation</keyword>
<dbReference type="SUPFAM" id="SSF47413">
    <property type="entry name" value="lambda repressor-like DNA-binding domains"/>
    <property type="match status" value="1"/>
</dbReference>
<feature type="domain" description="HTH lacI-type" evidence="5">
    <location>
        <begin position="2"/>
        <end position="56"/>
    </location>
</feature>
<dbReference type="InterPro" id="IPR028082">
    <property type="entry name" value="Peripla_BP_I"/>
</dbReference>
<keyword evidence="2 6" id="KW-0238">DNA-binding</keyword>
<keyword evidence="3" id="KW-0804">Transcription</keyword>
<dbReference type="PANTHER" id="PTHR30146:SF109">
    <property type="entry name" value="HTH-TYPE TRANSCRIPTIONAL REGULATOR GALS"/>
    <property type="match status" value="1"/>
</dbReference>
<evidence type="ECO:0000313" key="6">
    <source>
        <dbReference type="EMBL" id="MFD2310120.1"/>
    </source>
</evidence>
<accession>A0ABW5EDR3</accession>
<dbReference type="PANTHER" id="PTHR30146">
    <property type="entry name" value="LACI-RELATED TRANSCRIPTIONAL REPRESSOR"/>
    <property type="match status" value="1"/>
</dbReference>
<sequence>MSNIREVSRAAGVSIATVSRAISSPDKVSETALKKVYAAIEKVGYRPNMMARNFRAVRAYSIVVLVPNLSNLFFATVIRGIEDAAQQKGYAVLLGDTRDSHDREQEYTRLVETRQADGILQLRPHTPGKSLEPDSGMPMVSACGCENTPYPSVRIDNTGAAREIVDYLITQGHRRIGVLAGLPDNPHSNDRLQGYRQSLENAGVPFDPDLLVNGDFTMGSGQMAASHFARMKDRPTAVFSMNDEMAIGCIQGLKSAGIRVPEEMSITGFDDIEFARYSDPPLTTIAQPAEELGRASFNTLLELIEGKELQQTETVLPYEFVVRKSTPALRR</sequence>
<dbReference type="PROSITE" id="PS50932">
    <property type="entry name" value="HTH_LACI_2"/>
    <property type="match status" value="1"/>
</dbReference>
<dbReference type="Pfam" id="PF13377">
    <property type="entry name" value="Peripla_BP_3"/>
    <property type="match status" value="1"/>
</dbReference>
<dbReference type="Gene3D" id="1.10.260.40">
    <property type="entry name" value="lambda repressor-like DNA-binding domains"/>
    <property type="match status" value="1"/>
</dbReference>
<evidence type="ECO:0000313" key="7">
    <source>
        <dbReference type="Proteomes" id="UP001597425"/>
    </source>
</evidence>
<comment type="caution">
    <text evidence="6">The sequence shown here is derived from an EMBL/GenBank/DDBJ whole genome shotgun (WGS) entry which is preliminary data.</text>
</comment>